<feature type="region of interest" description="Disordered" evidence="15">
    <location>
        <begin position="1"/>
        <end position="150"/>
    </location>
</feature>
<dbReference type="PROSITE" id="PS50002">
    <property type="entry name" value="SH3"/>
    <property type="match status" value="1"/>
</dbReference>
<evidence type="ECO:0000256" key="6">
    <source>
        <dbReference type="ARBA" id="ARBA00022741"/>
    </source>
</evidence>
<dbReference type="SMART" id="SM00326">
    <property type="entry name" value="SH3"/>
    <property type="match status" value="1"/>
</dbReference>
<dbReference type="InterPro" id="IPR035963">
    <property type="entry name" value="FERM_2"/>
</dbReference>
<evidence type="ECO:0000256" key="9">
    <source>
        <dbReference type="ARBA" id="ARBA00023123"/>
    </source>
</evidence>
<dbReference type="Gene3D" id="1.10.10.820">
    <property type="match status" value="1"/>
</dbReference>
<evidence type="ECO:0000256" key="7">
    <source>
        <dbReference type="ARBA" id="ARBA00022840"/>
    </source>
</evidence>
<dbReference type="Gene3D" id="3.10.20.90">
    <property type="entry name" value="Phosphatidylinositol 3-kinase Catalytic Subunit, Chain A, domain 1"/>
    <property type="match status" value="1"/>
</dbReference>
<dbReference type="PANTHER" id="PTHR22692">
    <property type="entry name" value="MYOSIN VII, XV"/>
    <property type="match status" value="1"/>
</dbReference>
<feature type="domain" description="FERM" evidence="17">
    <location>
        <begin position="3129"/>
        <end position="3433"/>
    </location>
</feature>
<dbReference type="RefSeq" id="XP_026544067.1">
    <property type="nucleotide sequence ID" value="XM_026688282.1"/>
</dbReference>
<sequence>MAKKGKEDKGKNVRKGKKEPVTPLDDGSDSDLAQRNAEESEMDSELVEGEEEGNEDDPKKKKGKDKKGLVKKAGKGKKGELDDKEVKDLPAKTKRQLKGTSQLLMGLAKEDPKKKVAKKEHAKAQLKGATKAMVMAKKGAAAPPKKRRSLKSTSKLFMGVKGMGPQKSTKKSHFKSTSRFFWGLKKYSTKKKKNKNKGVLKSTSNLMMRFKSLGKKKEKNEGAPVKETKKSSFMLIRLGGRKKANQNFKPQAQVVSKVAAVTNWLTRKFLSKRSRPRYDKRATDDSWLAKIGAKKLPFPSEDEVVRHRANMRRVPGANKCTCFDRYPDKFGHWNHLDSATLQDHFEDYEEERGCYDVQSPFQYGFSGYNQDCYGRHPMEEGYGPYEEDYDERDLYGYHSDHQEYGPSFDYPPYEPYEDFSSEYEGEGGPYWAGEVEHPNEEEEEEVYGQQDINDSDQEWVSQSSYNPYACLLDDIAEMEEADGAEAEPEDDPVAFSRSPVFERGMERKTASMAPLNRKFRLFPRPQVKLFGKEKLDVLLPPSPQISMAYLDPEEEGIPEEEEDEPLISPFAQFDGQYLEPSGSQETFSKLLPVSKLQRPQWTNLGGKNWVRDPHPLKTPLSPRECGSPLGQFLQQSIAQPRPILKHHGNWGRNQPGMHELSRRTVSPRFGEKSPLESSSPPPPRQLRGSGKHHTMLAPSHTAVAMQDALHEELQSTFRSTFHRKSQQDFRFSQRNTSWSTTGHQNPSLKGRSPHNHVSSPSQRTAKENLVSSVGRRTATKANSSKDSLFQTPPSPHPSARKRLESQRNLSSSSLTSVKSLTDTPFSRSLFHTSSTPEFLNSARNRTSGRPEEAQCQPQPRWLCTSEEEEATPWSSSPKMGATRSLRSGFNLPQSPTQAPRPRKDFLQRIGQPLAGMVQPASSVQFLPGERRRHLGDENPYLAEFGPEESQAFSRQPCPQPSPAAVASMKQKTEAVSVRSSTPKEARKLLGGHFSCTIPGDNPGSLRRPNLSPMSQRTVSFQRPYTLEEGGSALARPPSLRSQYNKPRRPDFARGPPELLEHEMEGGIGRYAVVMPQVQPMGSSPWRKSQRQSQLWSEYHTVNVHEMPNKWTSEKLFQPPPGESFRAQEVHRGGGRGRGNGVFWYLTRGASGSQNEYGEANKNWQCKMHCIHNLQSATNPGEASYDGVDDLTQLEDLQENVVLHNVQRRFEQGLIYTYIGSILVSVNPYKMFNIYGTDHVLKYDGKALGENPPHLFAITNVAYSKLRDAKLNQCIIISGESGSGKTEATKLILRYLAAINQKHLVTQQIKILEATPLLESFGNAKTVRNDNSSRFGKFVELFLEDNGLICGAITSQYLLEKSRVIFQAKNERNYHIFYEMLAGLPTQQKQTFCLQGAETYYYLNQGGNCEIPGKTDLEDFHRLLDTMEVLNFSLQDQDSIFRVLSSILHLGNVYFEKYETDCQEVATVLSAKEIRVVAELLQISPEGLQKSITYKVTETMREKIFTPLTVESAVDARDAIAKILYSLLFNWLMDRVNKQMCPKQNTLSIAILDIYGFEDLGFNSFEQLCINYANEYLQYFFNKIIFKEEQEEYIREQIEWREIAFTDNQPCIELISQKPHGILKILNDQSSFPQATDHTFLQKCHYHHGSNPLYSKPKMPLPEFSIKHYAGKVTYQVHKFLDKNYDQVRQDVLDLFVNSKIKVVASLFFSHAQLVAQQRTMMGKSSTSKRKYKPQTVAAKFQQSLLDLVEKMERCNPFFVRCIKPNSTKEPGLFEADTVSNQLRSSGILETIRIRKEGFPVRIPFQIFIDRYRCLMDIRSDIIPDGWNSVGVLKKLCPVTPEMYRIGTTKLFMKESIYQQLEAKREQIVHMAVVTLQRYVRGFLIKKRFYALRCKIILFQARARGYLVRQKYGRLRQTLIKFRCLVRIYMNRRKYLKRKDEERRIAEQEKRKAEQELSQREVMKVADLEIPADLVGLLKTVAGSEECITPVPPPKMQANFQLTLPLDINNYPMPKYVQLHFKEPLLGMLTRTLSSPLTHLDESLAPEALNLFKLILRFMGDAQLNGLQENLFGNYIVQKGLSTPSLQDEILAQIANQVWRNTNVHNEERGWLLLASCVSAFMPSHQLDKYLLKFVSDYAFDGYKPVCQHKLLQAMATRGQDGGDAARAYPPTLLEWAASRDRVNMALDVYCFNGDRYSCPVHSWITGEGLAESVLKYRGLTDGWRGWSVTMKDGTQWAELAGHDYVLDLISDLELIRGFPKQKSYFILASEDPEKCTGGKLVFQRGLDSDGRVPPPPLIKAPTVASAHFPDSEGYCSHDSDTCSEPRSQKGLDHYLDSLFDPVLSYGKGELEKPAAISRRMKGGGRIGHGNGDNVTAAVPQTSRKKEEAALTQLAFDKHQESVLREAGKRLMDGSVSPSGTAQRRTNLQNPEFGSRPQADGLVRHSKLNSEHNPEPTQNIRNIIKQYQQPLQLSEPVRKEGGKVFVKKMDPHEEALMILRRQMAPTGVPVKPLRAIHEPAPREIIAMVRPVASSKMVEPPTVAPSLPDASSEREKEPLTFSHPAPTSRELAPEDETVQTKLYSRSSKEFYGYHNVSWKIYLRKEVFYPKETISSPLLLDLLFRQIFNDTLSDACLRLTEEEKLRMKALFADNKLDSFSPVADESVKREIIRVARENWEVYFSRLFPATGSVGTGVQILAVSDTGIKLLRLVKGANLPGEQVRVLRGYSYSELLFVTIPSKNMLEFNLVHEKMILFSPKAIQVKALIDHFIMELKKDSQYMVAIKNHITNAGNLLSFHKGDIICLRPMEGLEPDHYYGCVVRKKVILLEEVKKGTQDFGWKFGAIYGKSGLFPSSCVQPVAAPDFMQLPMEKEDPNNKQAKVAGPASVAVAVASAAVAQELDRKVEVPPVGEEYLESWEEFQSPPEIKPKGGLFTMLEFAKKYFREGQEAKTAKQKLKKGGESKTVADILKYTKCPIQESLIGFANSSLNKIAAESFQAVMKFMGDLPLKGQSELDVAYALLKLCGDHEVIRDEVFCQILKQITDNVSSKTDSCPKGWRLLYILTAYYRCSEVFKPYLLQFLQEASAQPGLHFQGIAKACEQNLLKTFKYGGRCEFPSTVELQALVAGRSSKRQLFLLPGGIERHLKIKTCSVAQDVIQEICFEMGLQQPEAFREYIIFAVSSKNQNVRPLDRREYILDVTLEMENVDSSYMFWYRRVIWAQPLKFDNELYVTMHYNQILPDYLKGLFNISSSAKPSDQQFQQISKLAALQLWVKGLATLREIQDYIPPQFYHLQKAQVWLDMVAPFMHQAQALSTHQARSQFLGLLSAFPMFGSSFFYIQSCSNTTIISPCILAVNQNGLNFLHKETHEPIVTFSLKEIHSTRTQRPSAGSSYPYVEIMLGDLMSHRITQLQLKQGLELCRVIATHMESLLHAREKQLTLPPSEITLL</sequence>
<feature type="compositionally biased region" description="Basic and acidic residues" evidence="15">
    <location>
        <begin position="77"/>
        <end position="91"/>
    </location>
</feature>
<dbReference type="GeneID" id="113425973"/>
<dbReference type="GO" id="GO:0016459">
    <property type="term" value="C:myosin complex"/>
    <property type="evidence" value="ECO:0007669"/>
    <property type="project" value="UniProtKB-KW"/>
</dbReference>
<dbReference type="InterPro" id="IPR001609">
    <property type="entry name" value="Myosin_head_motor_dom-like"/>
</dbReference>
<evidence type="ECO:0000256" key="2">
    <source>
        <dbReference type="ARBA" id="ARBA00008314"/>
    </source>
</evidence>
<dbReference type="CDD" id="cd14473">
    <property type="entry name" value="FERM_B-lobe"/>
    <property type="match status" value="1"/>
</dbReference>
<evidence type="ECO:0000256" key="13">
    <source>
        <dbReference type="PROSITE-ProRule" id="PRU00782"/>
    </source>
</evidence>
<feature type="coiled-coil region" evidence="14">
    <location>
        <begin position="1935"/>
        <end position="1962"/>
    </location>
</feature>
<feature type="compositionally biased region" description="Polar residues" evidence="15">
    <location>
        <begin position="837"/>
        <end position="847"/>
    </location>
</feature>
<dbReference type="InterPro" id="IPR027417">
    <property type="entry name" value="P-loop_NTPase"/>
</dbReference>
<feature type="region of interest" description="Disordered" evidence="15">
    <location>
        <begin position="2410"/>
        <end position="2438"/>
    </location>
</feature>
<keyword evidence="10 13" id="KW-0505">Motor protein</keyword>
<feature type="binding site" evidence="13">
    <location>
        <begin position="1278"/>
        <end position="1285"/>
    </location>
    <ligand>
        <name>ATP</name>
        <dbReference type="ChEBI" id="CHEBI:30616"/>
    </ligand>
</feature>
<dbReference type="Gene3D" id="1.25.40.530">
    <property type="entry name" value="MyTH4 domain"/>
    <property type="match status" value="2"/>
</dbReference>
<dbReference type="InterPro" id="IPR036028">
    <property type="entry name" value="SH3-like_dom_sf"/>
</dbReference>
<feature type="domain" description="MyTH4" evidence="18">
    <location>
        <begin position="2970"/>
        <end position="3124"/>
    </location>
</feature>
<keyword evidence="20" id="KW-1185">Reference proteome</keyword>
<dbReference type="InterPro" id="IPR000857">
    <property type="entry name" value="MyTH4_dom"/>
</dbReference>
<feature type="compositionally biased region" description="Basic residues" evidence="15">
    <location>
        <begin position="60"/>
        <end position="76"/>
    </location>
</feature>
<dbReference type="CTD" id="51168"/>
<feature type="domain" description="SH3" evidence="16">
    <location>
        <begin position="2774"/>
        <end position="2860"/>
    </location>
</feature>
<dbReference type="Gene3D" id="2.30.29.30">
    <property type="entry name" value="Pleckstrin-homology domain (PH domain)/Phosphotyrosine-binding domain (PTB)"/>
    <property type="match status" value="2"/>
</dbReference>
<dbReference type="Proteomes" id="UP000504612">
    <property type="component" value="Unplaced"/>
</dbReference>
<dbReference type="InterPro" id="IPR001452">
    <property type="entry name" value="SH3_domain"/>
</dbReference>
<organism evidence="20 21">
    <name type="scientific">Notechis scutatus</name>
    <name type="common">mainland tiger snake</name>
    <dbReference type="NCBI Taxonomy" id="8663"/>
    <lineage>
        <taxon>Eukaryota</taxon>
        <taxon>Metazoa</taxon>
        <taxon>Chordata</taxon>
        <taxon>Craniata</taxon>
        <taxon>Vertebrata</taxon>
        <taxon>Euteleostomi</taxon>
        <taxon>Lepidosauria</taxon>
        <taxon>Squamata</taxon>
        <taxon>Bifurcata</taxon>
        <taxon>Unidentata</taxon>
        <taxon>Episquamata</taxon>
        <taxon>Toxicofera</taxon>
        <taxon>Serpentes</taxon>
        <taxon>Colubroidea</taxon>
        <taxon>Elapidae</taxon>
        <taxon>Hydrophiinae</taxon>
        <taxon>Notechis</taxon>
    </lineage>
</organism>
<evidence type="ECO:0000256" key="11">
    <source>
        <dbReference type="ARBA" id="ARBA00023203"/>
    </source>
</evidence>
<keyword evidence="5" id="KW-0677">Repeat</keyword>
<dbReference type="PANTHER" id="PTHR22692:SF21">
    <property type="entry name" value="MYOSIN XVA"/>
    <property type="match status" value="1"/>
</dbReference>
<evidence type="ECO:0000256" key="8">
    <source>
        <dbReference type="ARBA" id="ARBA00023054"/>
    </source>
</evidence>
<dbReference type="GO" id="GO:0005737">
    <property type="term" value="C:cytoplasm"/>
    <property type="evidence" value="ECO:0007669"/>
    <property type="project" value="UniProtKB-SubCell"/>
</dbReference>
<feature type="region of interest" description="Actin-binding" evidence="13">
    <location>
        <begin position="1744"/>
        <end position="1766"/>
    </location>
</feature>
<feature type="domain" description="MyTH4" evidence="18">
    <location>
        <begin position="2019"/>
        <end position="2179"/>
    </location>
</feature>
<feature type="region of interest" description="Disordered" evidence="15">
    <location>
        <begin position="2535"/>
        <end position="2570"/>
    </location>
</feature>
<name>A0A6J1VLP3_9SAUR</name>
<dbReference type="GO" id="GO:0003779">
    <property type="term" value="F:actin binding"/>
    <property type="evidence" value="ECO:0007669"/>
    <property type="project" value="UniProtKB-KW"/>
</dbReference>
<dbReference type="CDD" id="cd13201">
    <property type="entry name" value="FERM_C_MyoXV"/>
    <property type="match status" value="1"/>
</dbReference>
<dbReference type="Pfam" id="PF00612">
    <property type="entry name" value="IQ"/>
    <property type="match status" value="2"/>
</dbReference>
<feature type="compositionally biased region" description="Polar residues" evidence="15">
    <location>
        <begin position="728"/>
        <end position="747"/>
    </location>
</feature>
<keyword evidence="8 14" id="KW-0175">Coiled coil</keyword>
<dbReference type="FunFam" id="1.10.10.820:FF:000001">
    <property type="entry name" value="Myosin heavy chain"/>
    <property type="match status" value="1"/>
</dbReference>
<dbReference type="SMART" id="SM00139">
    <property type="entry name" value="MyTH4"/>
    <property type="match status" value="2"/>
</dbReference>
<comment type="subcellular location">
    <subcellularLocation>
        <location evidence="1">Cytoplasm</location>
    </subcellularLocation>
</comment>
<dbReference type="InterPro" id="IPR051567">
    <property type="entry name" value="Unconventional_Myosin_ATPase"/>
</dbReference>
<proteinExistence type="inferred from homology"/>
<dbReference type="GO" id="GO:0005524">
    <property type="term" value="F:ATP binding"/>
    <property type="evidence" value="ECO:0007669"/>
    <property type="project" value="UniProtKB-UniRule"/>
</dbReference>
<dbReference type="SMART" id="SM00015">
    <property type="entry name" value="IQ"/>
    <property type="match status" value="2"/>
</dbReference>
<feature type="region of interest" description="Disordered" evidence="15">
    <location>
        <begin position="994"/>
        <end position="1016"/>
    </location>
</feature>
<dbReference type="InterPro" id="IPR000048">
    <property type="entry name" value="IQ_motif_EF-hand-BS"/>
</dbReference>
<dbReference type="Gene3D" id="3.40.850.10">
    <property type="entry name" value="Kinesin motor domain"/>
    <property type="match status" value="1"/>
</dbReference>
<feature type="compositionally biased region" description="Basic and acidic residues" evidence="15">
    <location>
        <begin position="1"/>
        <end position="11"/>
    </location>
</feature>
<keyword evidence="6 13" id="KW-0547">Nucleotide-binding</keyword>
<evidence type="ECO:0000256" key="3">
    <source>
        <dbReference type="ARBA" id="ARBA00022443"/>
    </source>
</evidence>
<evidence type="ECO:0000256" key="10">
    <source>
        <dbReference type="ARBA" id="ARBA00023175"/>
    </source>
</evidence>
<accession>A0A6J1VLP3</accession>
<feature type="region of interest" description="Disordered" evidence="15">
    <location>
        <begin position="837"/>
        <end position="901"/>
    </location>
</feature>
<evidence type="ECO:0000256" key="1">
    <source>
        <dbReference type="ARBA" id="ARBA00004496"/>
    </source>
</evidence>
<dbReference type="Gene3D" id="6.20.240.20">
    <property type="match status" value="1"/>
</dbReference>
<feature type="region of interest" description="Disordered" evidence="15">
    <location>
        <begin position="721"/>
        <end position="818"/>
    </location>
</feature>
<dbReference type="SUPFAM" id="SSF47031">
    <property type="entry name" value="Second domain of FERM"/>
    <property type="match status" value="1"/>
</dbReference>
<gene>
    <name evidence="21" type="primary">MYO15A</name>
</gene>
<dbReference type="Pfam" id="PF07653">
    <property type="entry name" value="SH3_2"/>
    <property type="match status" value="1"/>
</dbReference>
<dbReference type="Pfam" id="PF26570">
    <property type="entry name" value="MYO15"/>
    <property type="match status" value="1"/>
</dbReference>
<dbReference type="Pfam" id="PF00373">
    <property type="entry name" value="FERM_M"/>
    <property type="match status" value="1"/>
</dbReference>
<dbReference type="PROSITE" id="PS50057">
    <property type="entry name" value="FERM_3"/>
    <property type="match status" value="1"/>
</dbReference>
<evidence type="ECO:0000259" key="18">
    <source>
        <dbReference type="PROSITE" id="PS51016"/>
    </source>
</evidence>
<keyword evidence="3 12" id="KW-0728">SH3 domain</keyword>
<evidence type="ECO:0000256" key="4">
    <source>
        <dbReference type="ARBA" id="ARBA00022490"/>
    </source>
</evidence>
<evidence type="ECO:0000256" key="5">
    <source>
        <dbReference type="ARBA" id="ARBA00022737"/>
    </source>
</evidence>
<feature type="region of interest" description="Disordered" evidence="15">
    <location>
        <begin position="1028"/>
        <end position="1055"/>
    </location>
</feature>
<dbReference type="FunFam" id="2.30.30.40:FF:000201">
    <property type="entry name" value="Myosin XVA"/>
    <property type="match status" value="1"/>
</dbReference>
<dbReference type="PROSITE" id="PS50096">
    <property type="entry name" value="IQ"/>
    <property type="match status" value="3"/>
</dbReference>
<evidence type="ECO:0000313" key="20">
    <source>
        <dbReference type="Proteomes" id="UP000504612"/>
    </source>
</evidence>
<dbReference type="SUPFAM" id="SSF50044">
    <property type="entry name" value="SH3-domain"/>
    <property type="match status" value="1"/>
</dbReference>
<feature type="compositionally biased region" description="Polar residues" evidence="15">
    <location>
        <begin position="884"/>
        <end position="897"/>
    </location>
</feature>
<dbReference type="Gene3D" id="1.20.5.190">
    <property type="match status" value="1"/>
</dbReference>
<dbReference type="InterPro" id="IPR041795">
    <property type="entry name" value="MyoXV_FERM_C"/>
</dbReference>
<evidence type="ECO:0000256" key="14">
    <source>
        <dbReference type="SAM" id="Coils"/>
    </source>
</evidence>
<dbReference type="InterPro" id="IPR000299">
    <property type="entry name" value="FERM_domain"/>
</dbReference>
<dbReference type="PRINTS" id="PR00193">
    <property type="entry name" value="MYOSINHEAVY"/>
</dbReference>
<keyword evidence="7 13" id="KW-0067">ATP-binding</keyword>
<keyword evidence="4" id="KW-0963">Cytoplasm</keyword>
<comment type="similarity">
    <text evidence="2 13">Belongs to the TRAFAC class myosin-kinesin ATPase superfamily. Myosin family.</text>
</comment>
<dbReference type="SMART" id="SM00242">
    <property type="entry name" value="MYSc"/>
    <property type="match status" value="1"/>
</dbReference>
<dbReference type="InterPro" id="IPR036961">
    <property type="entry name" value="Kinesin_motor_dom_sf"/>
</dbReference>
<feature type="region of interest" description="Disordered" evidence="15">
    <location>
        <begin position="947"/>
        <end position="982"/>
    </location>
</feature>
<feature type="compositionally biased region" description="Low complexity" evidence="15">
    <location>
        <begin position="806"/>
        <end position="818"/>
    </location>
</feature>
<keyword evidence="9 13" id="KW-0518">Myosin</keyword>
<feature type="compositionally biased region" description="Low complexity" evidence="15">
    <location>
        <begin position="127"/>
        <end position="143"/>
    </location>
</feature>
<feature type="region of interest" description="Disordered" evidence="15">
    <location>
        <begin position="666"/>
        <end position="693"/>
    </location>
</feature>
<evidence type="ECO:0000256" key="12">
    <source>
        <dbReference type="PROSITE-ProRule" id="PRU00192"/>
    </source>
</evidence>
<dbReference type="PROSITE" id="PS51016">
    <property type="entry name" value="MYTH4"/>
    <property type="match status" value="2"/>
</dbReference>
<dbReference type="Gene3D" id="1.20.58.530">
    <property type="match status" value="1"/>
</dbReference>
<evidence type="ECO:0000256" key="15">
    <source>
        <dbReference type="SAM" id="MobiDB-lite"/>
    </source>
</evidence>
<evidence type="ECO:0000259" key="17">
    <source>
        <dbReference type="PROSITE" id="PS50057"/>
    </source>
</evidence>
<dbReference type="FunFam" id="1.20.58.530:FF:000005">
    <property type="entry name" value="unconventional myosin-IXa isoform X1"/>
    <property type="match status" value="1"/>
</dbReference>
<dbReference type="Gene3D" id="2.30.30.40">
    <property type="entry name" value="SH3 Domains"/>
    <property type="match status" value="2"/>
</dbReference>
<dbReference type="InterPro" id="IPR019748">
    <property type="entry name" value="FERM_central"/>
</dbReference>
<feature type="compositionally biased region" description="Acidic residues" evidence="15">
    <location>
        <begin position="39"/>
        <end position="55"/>
    </location>
</feature>
<keyword evidence="11 13" id="KW-0009">Actin-binding</keyword>
<dbReference type="Pfam" id="PF00784">
    <property type="entry name" value="MyTH4"/>
    <property type="match status" value="2"/>
</dbReference>
<dbReference type="Pfam" id="PF00063">
    <property type="entry name" value="Myosin_head"/>
    <property type="match status" value="1"/>
</dbReference>
<reference evidence="21" key="1">
    <citation type="submission" date="2025-08" db="UniProtKB">
        <authorList>
            <consortium name="RefSeq"/>
        </authorList>
    </citation>
    <scope>IDENTIFICATION</scope>
</reference>
<evidence type="ECO:0000259" key="19">
    <source>
        <dbReference type="PROSITE" id="PS51456"/>
    </source>
</evidence>
<feature type="compositionally biased region" description="Polar residues" evidence="15">
    <location>
        <begin position="779"/>
        <end position="791"/>
    </location>
</feature>
<dbReference type="PROSITE" id="PS51456">
    <property type="entry name" value="MYOSIN_MOTOR"/>
    <property type="match status" value="1"/>
</dbReference>
<protein>
    <submittedName>
        <fullName evidence="21">Unconventional myosin-XV</fullName>
    </submittedName>
</protein>
<evidence type="ECO:0000313" key="21">
    <source>
        <dbReference type="RefSeq" id="XP_026544067.1"/>
    </source>
</evidence>
<dbReference type="InterPro" id="IPR059004">
    <property type="entry name" value="MYO15"/>
</dbReference>
<dbReference type="GO" id="GO:0003774">
    <property type="term" value="F:cytoskeletal motor activity"/>
    <property type="evidence" value="ECO:0007669"/>
    <property type="project" value="UniProtKB-UniRule"/>
</dbReference>
<evidence type="ECO:0000259" key="16">
    <source>
        <dbReference type="PROSITE" id="PS50002"/>
    </source>
</evidence>
<dbReference type="InterPro" id="IPR038185">
    <property type="entry name" value="MyTH4_dom_sf"/>
</dbReference>
<feature type="domain" description="Myosin motor" evidence="19">
    <location>
        <begin position="1185"/>
        <end position="1865"/>
    </location>
</feature>
<feature type="compositionally biased region" description="Polar residues" evidence="15">
    <location>
        <begin position="2415"/>
        <end position="2431"/>
    </location>
</feature>
<dbReference type="InterPro" id="IPR011993">
    <property type="entry name" value="PH-like_dom_sf"/>
</dbReference>
<dbReference type="Gene3D" id="1.20.120.720">
    <property type="entry name" value="Myosin VI head, motor domain, U50 subdomain"/>
    <property type="match status" value="1"/>
</dbReference>
<dbReference type="SUPFAM" id="SSF52540">
    <property type="entry name" value="P-loop containing nucleoside triphosphate hydrolases"/>
    <property type="match status" value="1"/>
</dbReference>
<dbReference type="KEGG" id="nss:113425973"/>